<keyword evidence="1" id="KW-0479">Metal-binding</keyword>
<proteinExistence type="predicted"/>
<dbReference type="Gene3D" id="3.30.40.10">
    <property type="entry name" value="Zinc/RING finger domain, C3HC4 (zinc finger)"/>
    <property type="match status" value="1"/>
</dbReference>
<keyword evidence="3" id="KW-0862">Zinc</keyword>
<dbReference type="PANTHER" id="PTHR47156:SF10">
    <property type="entry name" value="E3 UBIQUITIN-PROTEIN LIGASE TRIM-21-RELATED"/>
    <property type="match status" value="1"/>
</dbReference>
<keyword evidence="2 4" id="KW-0863">Zinc-finger</keyword>
<evidence type="ECO:0000313" key="7">
    <source>
        <dbReference type="Proteomes" id="UP001497623"/>
    </source>
</evidence>
<dbReference type="PROSITE" id="PS50089">
    <property type="entry name" value="ZF_RING_2"/>
    <property type="match status" value="1"/>
</dbReference>
<evidence type="ECO:0000259" key="5">
    <source>
        <dbReference type="PROSITE" id="PS50089"/>
    </source>
</evidence>
<name>A0AAV2SBG5_MEGNR</name>
<organism evidence="6 7">
    <name type="scientific">Meganyctiphanes norvegica</name>
    <name type="common">Northern krill</name>
    <name type="synonym">Thysanopoda norvegica</name>
    <dbReference type="NCBI Taxonomy" id="48144"/>
    <lineage>
        <taxon>Eukaryota</taxon>
        <taxon>Metazoa</taxon>
        <taxon>Ecdysozoa</taxon>
        <taxon>Arthropoda</taxon>
        <taxon>Crustacea</taxon>
        <taxon>Multicrustacea</taxon>
        <taxon>Malacostraca</taxon>
        <taxon>Eumalacostraca</taxon>
        <taxon>Eucarida</taxon>
        <taxon>Euphausiacea</taxon>
        <taxon>Euphausiidae</taxon>
        <taxon>Meganyctiphanes</taxon>
    </lineage>
</organism>
<dbReference type="Pfam" id="PF13639">
    <property type="entry name" value="zf-RING_2"/>
    <property type="match status" value="1"/>
</dbReference>
<dbReference type="InterPro" id="IPR017907">
    <property type="entry name" value="Znf_RING_CS"/>
</dbReference>
<dbReference type="InterPro" id="IPR052667">
    <property type="entry name" value="E3_ubiquitin-ligase_RING"/>
</dbReference>
<dbReference type="AlphaFoldDB" id="A0AAV2SBG5"/>
<reference evidence="6 7" key="1">
    <citation type="submission" date="2024-05" db="EMBL/GenBank/DDBJ databases">
        <authorList>
            <person name="Wallberg A."/>
        </authorList>
    </citation>
    <scope>NUCLEOTIDE SEQUENCE [LARGE SCALE GENOMIC DNA]</scope>
</reference>
<feature type="domain" description="RING-type" evidence="5">
    <location>
        <begin position="6"/>
        <end position="49"/>
    </location>
</feature>
<evidence type="ECO:0000256" key="1">
    <source>
        <dbReference type="ARBA" id="ARBA00022723"/>
    </source>
</evidence>
<keyword evidence="7" id="KW-1185">Reference proteome</keyword>
<gene>
    <name evidence="6" type="ORF">MNOR_LOCUS33799</name>
</gene>
<dbReference type="SUPFAM" id="SSF50891">
    <property type="entry name" value="Cyclophilin-like"/>
    <property type="match status" value="1"/>
</dbReference>
<dbReference type="SUPFAM" id="SSF57850">
    <property type="entry name" value="RING/U-box"/>
    <property type="match status" value="1"/>
</dbReference>
<protein>
    <recommendedName>
        <fullName evidence="5">RING-type domain-containing protein</fullName>
    </recommendedName>
</protein>
<dbReference type="InterPro" id="IPR013083">
    <property type="entry name" value="Znf_RING/FYVE/PHD"/>
</dbReference>
<evidence type="ECO:0000256" key="3">
    <source>
        <dbReference type="ARBA" id="ARBA00022833"/>
    </source>
</evidence>
<dbReference type="EMBL" id="CAXKWB010049847">
    <property type="protein sequence ID" value="CAL4169252.1"/>
    <property type="molecule type" value="Genomic_DNA"/>
</dbReference>
<dbReference type="InterPro" id="IPR029000">
    <property type="entry name" value="Cyclophilin-like_dom_sf"/>
</dbReference>
<evidence type="ECO:0000256" key="2">
    <source>
        <dbReference type="ARBA" id="ARBA00022771"/>
    </source>
</evidence>
<evidence type="ECO:0000313" key="6">
    <source>
        <dbReference type="EMBL" id="CAL4169252.1"/>
    </source>
</evidence>
<dbReference type="SMART" id="SM00184">
    <property type="entry name" value="RING"/>
    <property type="match status" value="1"/>
</dbReference>
<sequence length="454" mass="51850">MDFLECKICHVSYDEEDHQPRNAPCGHGYCTTCLKALINNSIFACPKCRKKHKVNFADDLPIHFDLIDVIQVFKAKDASLTTETESRVSDPTQNDVCNVHFKALGHWCFKCQIWLCDDCLDYHPITLGCSTTISTEAIVSMKEKNITNTDLLLNNFEEDANYLSSMIQQHTELAKKHEEKANKLRIYLEEGNTHKEKLMENKNDLNEAITPHAFSAKFKLLTQRKQILLSWSVKNKKTYNPATFTKTLKEDGNVYAEMIIKDEKRHAKIAHHEDSIYFHSFQAKTDTAGSMCMPFDRLQNMIPDEASLVFLELSHKGIVRGNLVVQLDKTLPHINECIVQIVTGEQGLSLCGTLLYYDGVRCMRNMNMPLSAVKVSPDRYEKIAKPGDVIGYFGSGYLQHIYFYIATSPNEFEFDKHHSVFGTIKDGLEVLKDCQYKIKNRVKISDCGLVINLE</sequence>
<dbReference type="PANTHER" id="PTHR47156">
    <property type="entry name" value="PROTEIN CBG20824"/>
    <property type="match status" value="1"/>
</dbReference>
<evidence type="ECO:0000256" key="4">
    <source>
        <dbReference type="PROSITE-ProRule" id="PRU00175"/>
    </source>
</evidence>
<dbReference type="PROSITE" id="PS00518">
    <property type="entry name" value="ZF_RING_1"/>
    <property type="match status" value="1"/>
</dbReference>
<accession>A0AAV2SBG5</accession>
<comment type="caution">
    <text evidence="6">The sequence shown here is derived from an EMBL/GenBank/DDBJ whole genome shotgun (WGS) entry which is preliminary data.</text>
</comment>
<dbReference type="InterPro" id="IPR001841">
    <property type="entry name" value="Znf_RING"/>
</dbReference>
<dbReference type="Proteomes" id="UP001497623">
    <property type="component" value="Unassembled WGS sequence"/>
</dbReference>
<dbReference type="GO" id="GO:0008270">
    <property type="term" value="F:zinc ion binding"/>
    <property type="evidence" value="ECO:0007669"/>
    <property type="project" value="UniProtKB-KW"/>
</dbReference>